<dbReference type="Proteomes" id="UP000683925">
    <property type="component" value="Unassembled WGS sequence"/>
</dbReference>
<dbReference type="EMBL" id="CAJJDP010000032">
    <property type="protein sequence ID" value="CAD8156843.1"/>
    <property type="molecule type" value="Genomic_DNA"/>
</dbReference>
<name>A0A8S1TYP3_PAROT</name>
<evidence type="ECO:0000313" key="1">
    <source>
        <dbReference type="EMBL" id="CAD8156843.1"/>
    </source>
</evidence>
<organism evidence="1 2">
    <name type="scientific">Paramecium octaurelia</name>
    <dbReference type="NCBI Taxonomy" id="43137"/>
    <lineage>
        <taxon>Eukaryota</taxon>
        <taxon>Sar</taxon>
        <taxon>Alveolata</taxon>
        <taxon>Ciliophora</taxon>
        <taxon>Intramacronucleata</taxon>
        <taxon>Oligohymenophorea</taxon>
        <taxon>Peniculida</taxon>
        <taxon>Parameciidae</taxon>
        <taxon>Paramecium</taxon>
    </lineage>
</organism>
<sequence>MSLNNRMGVVLSQEGYSTPQDRMYISQLLRNLPFLLKYYRSLLILMKISLGIRVAGQSQNSTGSKFCYIRIAGEYYEQKNFPYIKKLFKMDNYHKMSQFIYSWNTKTNKQIALESILLKQQFNICQKERRQYC</sequence>
<protein>
    <submittedName>
        <fullName evidence="1">Uncharacterized protein</fullName>
    </submittedName>
</protein>
<proteinExistence type="predicted"/>
<gene>
    <name evidence="1" type="ORF">POCTA_138.1.T0320329</name>
</gene>
<comment type="caution">
    <text evidence="1">The sequence shown here is derived from an EMBL/GenBank/DDBJ whole genome shotgun (WGS) entry which is preliminary data.</text>
</comment>
<keyword evidence="2" id="KW-1185">Reference proteome</keyword>
<dbReference type="AlphaFoldDB" id="A0A8S1TYP3"/>
<evidence type="ECO:0000313" key="2">
    <source>
        <dbReference type="Proteomes" id="UP000683925"/>
    </source>
</evidence>
<accession>A0A8S1TYP3</accession>
<reference evidence="1" key="1">
    <citation type="submission" date="2021-01" db="EMBL/GenBank/DDBJ databases">
        <authorList>
            <consortium name="Genoscope - CEA"/>
            <person name="William W."/>
        </authorList>
    </citation>
    <scope>NUCLEOTIDE SEQUENCE</scope>
</reference>